<proteinExistence type="predicted"/>
<gene>
    <name evidence="1" type="ORF">L3X38_007939</name>
</gene>
<sequence>MEEYKQRYLQYFLHRNNKVSLEDYVEKIKAQELHGCYGNAQHLKSNDKFLPLFILEDLFDASKVRVKNSEDDELEWTEPPLHFVDFIRTLHVQYLDTGTSEAGELP</sequence>
<protein>
    <submittedName>
        <fullName evidence="1">Uncharacterized protein</fullName>
    </submittedName>
</protein>
<comment type="caution">
    <text evidence="1">The sequence shown here is derived from an EMBL/GenBank/DDBJ whole genome shotgun (WGS) entry which is preliminary data.</text>
</comment>
<dbReference type="InterPro" id="IPR004158">
    <property type="entry name" value="DUF247_pln"/>
</dbReference>
<organism evidence="1 2">
    <name type="scientific">Prunus dulcis</name>
    <name type="common">Almond</name>
    <name type="synonym">Amygdalus dulcis</name>
    <dbReference type="NCBI Taxonomy" id="3755"/>
    <lineage>
        <taxon>Eukaryota</taxon>
        <taxon>Viridiplantae</taxon>
        <taxon>Streptophyta</taxon>
        <taxon>Embryophyta</taxon>
        <taxon>Tracheophyta</taxon>
        <taxon>Spermatophyta</taxon>
        <taxon>Magnoliopsida</taxon>
        <taxon>eudicotyledons</taxon>
        <taxon>Gunneridae</taxon>
        <taxon>Pentapetalae</taxon>
        <taxon>rosids</taxon>
        <taxon>fabids</taxon>
        <taxon>Rosales</taxon>
        <taxon>Rosaceae</taxon>
        <taxon>Amygdaloideae</taxon>
        <taxon>Amygdaleae</taxon>
        <taxon>Prunus</taxon>
    </lineage>
</organism>
<accession>A0AAD4ZVP9</accession>
<dbReference type="Pfam" id="PF03140">
    <property type="entry name" value="DUF247"/>
    <property type="match status" value="1"/>
</dbReference>
<evidence type="ECO:0000313" key="2">
    <source>
        <dbReference type="Proteomes" id="UP001054821"/>
    </source>
</evidence>
<dbReference type="EMBL" id="JAJFAZ020000001">
    <property type="protein sequence ID" value="KAI5355044.1"/>
    <property type="molecule type" value="Genomic_DNA"/>
</dbReference>
<dbReference type="Proteomes" id="UP001054821">
    <property type="component" value="Chromosome 1"/>
</dbReference>
<reference evidence="1 2" key="1">
    <citation type="journal article" date="2022" name="G3 (Bethesda)">
        <title>Whole-genome sequence and methylome profiling of the almond [Prunus dulcis (Mill.) D.A. Webb] cultivar 'Nonpareil'.</title>
        <authorList>
            <person name="D'Amico-Willman K.M."/>
            <person name="Ouma W.Z."/>
            <person name="Meulia T."/>
            <person name="Sideli G.M."/>
            <person name="Gradziel T.M."/>
            <person name="Fresnedo-Ramirez J."/>
        </authorList>
    </citation>
    <scope>NUCLEOTIDE SEQUENCE [LARGE SCALE GENOMIC DNA]</scope>
    <source>
        <strain evidence="1">Clone GOH B32 T37-40</strain>
    </source>
</reference>
<dbReference type="AlphaFoldDB" id="A0AAD4ZVP9"/>
<evidence type="ECO:0000313" key="1">
    <source>
        <dbReference type="EMBL" id="KAI5355044.1"/>
    </source>
</evidence>
<keyword evidence="2" id="KW-1185">Reference proteome</keyword>
<name>A0AAD4ZVP9_PRUDU</name>